<proteinExistence type="predicted"/>
<reference evidence="1 2" key="1">
    <citation type="submission" date="2016-10" db="EMBL/GenBank/DDBJ databases">
        <authorList>
            <person name="de Groot N.N."/>
        </authorList>
    </citation>
    <scope>NUCLEOTIDE SEQUENCE [LARGE SCALE GENOMIC DNA]</scope>
    <source>
        <strain evidence="1 2">CGMCC 4.5681</strain>
    </source>
</reference>
<accession>A0A1G9PGL4</accession>
<dbReference type="Proteomes" id="UP000198683">
    <property type="component" value="Unassembled WGS sequence"/>
</dbReference>
<dbReference type="SUPFAM" id="SSF53137">
    <property type="entry name" value="Translational machinery components"/>
    <property type="match status" value="1"/>
</dbReference>
<keyword evidence="2" id="KW-1185">Reference proteome</keyword>
<protein>
    <recommendedName>
        <fullName evidence="3">Peptide chain release factor 1 (ERF1)</fullName>
    </recommendedName>
</protein>
<evidence type="ECO:0000313" key="2">
    <source>
        <dbReference type="Proteomes" id="UP000198683"/>
    </source>
</evidence>
<name>A0A1G9PGL4_9ACTN</name>
<dbReference type="EMBL" id="FNFB01000034">
    <property type="protein sequence ID" value="SDL97703.1"/>
    <property type="molecule type" value="Genomic_DNA"/>
</dbReference>
<sequence length="340" mass="37864">MRLDFIRPLYERRGPYASAYLGALTGPERKSHWRGARDALAQDGQADEATLEALHEEAMRAAPGRALFAAHGDVVLAESLERAPQECAVWSPLPHVTPLLMQRGENVPHLRVIVDHAGAELTVFAGGAPRRATVEAAAWPLQKTSQGGWSQKRYERAVEECWERNAVAVAHEIDEQVRRLGIELILVAGEARSRSYLLHHLGTKSADRVTMVEHGSREDHGQFERDVERALDEWLDRRRAELVERHLESGSPTGTARVCHALREGRVHALLLPERLLPKPVWIGEGGTQLATDPAELRRWGVADPVRERTDSALVRAAATTDAELWFTDAVDDVTAVLRY</sequence>
<dbReference type="RefSeq" id="WP_090773145.1">
    <property type="nucleotide sequence ID" value="NZ_FNFB01000034.1"/>
</dbReference>
<dbReference type="OrthoDB" id="5179393at2"/>
<evidence type="ECO:0000313" key="1">
    <source>
        <dbReference type="EMBL" id="SDL97703.1"/>
    </source>
</evidence>
<dbReference type="InterPro" id="IPR042226">
    <property type="entry name" value="eFR1_2_sf"/>
</dbReference>
<gene>
    <name evidence="1" type="ORF">SAMN05421874_13436</name>
</gene>
<dbReference type="AlphaFoldDB" id="A0A1G9PGL4"/>
<dbReference type="STRING" id="683260.SAMN05421874_13436"/>
<dbReference type="InterPro" id="IPR040701">
    <property type="entry name" value="Bact_RF_family2"/>
</dbReference>
<dbReference type="Gene3D" id="3.30.420.60">
    <property type="entry name" value="eRF1 domain 2"/>
    <property type="match status" value="1"/>
</dbReference>
<dbReference type="Pfam" id="PF18844">
    <property type="entry name" value="baeRF_family2"/>
    <property type="match status" value="1"/>
</dbReference>
<organism evidence="1 2">
    <name type="scientific">Nonomuraea maritima</name>
    <dbReference type="NCBI Taxonomy" id="683260"/>
    <lineage>
        <taxon>Bacteria</taxon>
        <taxon>Bacillati</taxon>
        <taxon>Actinomycetota</taxon>
        <taxon>Actinomycetes</taxon>
        <taxon>Streptosporangiales</taxon>
        <taxon>Streptosporangiaceae</taxon>
        <taxon>Nonomuraea</taxon>
    </lineage>
</organism>
<evidence type="ECO:0008006" key="3">
    <source>
        <dbReference type="Google" id="ProtNLM"/>
    </source>
</evidence>